<evidence type="ECO:0008006" key="3">
    <source>
        <dbReference type="Google" id="ProtNLM"/>
    </source>
</evidence>
<organism evidence="1 2">
    <name type="scientific">Gordonia terrae NBRC 100016</name>
    <dbReference type="NCBI Taxonomy" id="1089454"/>
    <lineage>
        <taxon>Bacteria</taxon>
        <taxon>Bacillati</taxon>
        <taxon>Actinomycetota</taxon>
        <taxon>Actinomycetes</taxon>
        <taxon>Mycobacteriales</taxon>
        <taxon>Gordoniaceae</taxon>
        <taxon>Gordonia</taxon>
    </lineage>
</organism>
<dbReference type="Proteomes" id="UP000004881">
    <property type="component" value="Unassembled WGS sequence"/>
</dbReference>
<gene>
    <name evidence="1" type="ORF">GOTRE_055_00020</name>
</gene>
<name>A0ABQ0HDN1_9ACTN</name>
<reference evidence="1 2" key="1">
    <citation type="submission" date="2012-02" db="EMBL/GenBank/DDBJ databases">
        <title>Whole genome shotgun sequence of Gordonia terrae NBRC 100016.</title>
        <authorList>
            <person name="Takarada H."/>
            <person name="Hosoyama A."/>
            <person name="Tsuchikane K."/>
            <person name="Katsumata H."/>
            <person name="Yamazaki S."/>
            <person name="Fujita N."/>
        </authorList>
    </citation>
    <scope>NUCLEOTIDE SEQUENCE [LARGE SCALE GENOMIC DNA]</scope>
    <source>
        <strain evidence="1 2">NBRC 100016</strain>
    </source>
</reference>
<evidence type="ECO:0000313" key="2">
    <source>
        <dbReference type="Proteomes" id="UP000004881"/>
    </source>
</evidence>
<dbReference type="EMBL" id="BAFD01000055">
    <property type="protein sequence ID" value="GAB43991.1"/>
    <property type="molecule type" value="Genomic_DNA"/>
</dbReference>
<comment type="caution">
    <text evidence="1">The sequence shown here is derived from an EMBL/GenBank/DDBJ whole genome shotgun (WGS) entry which is preliminary data.</text>
</comment>
<keyword evidence="2" id="KW-1185">Reference proteome</keyword>
<sequence length="188" mass="20807">MYCADTPLACYLEVLAFARPSPQLIAELDDIVVDEEDEQDYPALPPGHVPRSWCDLRMIGHGTLTGRFAVPADPDSLATLRTVFRPLAIRYGLDDLDTAALRDGRPRGLTQAISRWIYALTDHGHAAVDGIEFDSRHGDQLRMWALYERAADPDISPHIDVVDHCPIDAADPQLARALTLLGLEWTPA</sequence>
<proteinExistence type="predicted"/>
<protein>
    <recommendedName>
        <fullName evidence="3">RES domain-containing protein</fullName>
    </recommendedName>
</protein>
<accession>A0ABQ0HDN1</accession>
<evidence type="ECO:0000313" key="1">
    <source>
        <dbReference type="EMBL" id="GAB43991.1"/>
    </source>
</evidence>